<evidence type="ECO:0000256" key="1">
    <source>
        <dbReference type="ARBA" id="ARBA00004141"/>
    </source>
</evidence>
<keyword evidence="4 5" id="KW-0472">Membrane</keyword>
<feature type="transmembrane region" description="Helical" evidence="5">
    <location>
        <begin position="74"/>
        <end position="97"/>
    </location>
</feature>
<proteinExistence type="predicted"/>
<comment type="subcellular location">
    <subcellularLocation>
        <location evidence="1">Membrane</location>
        <topology evidence="1">Multi-pass membrane protein</topology>
    </subcellularLocation>
</comment>
<name>A0ABT1U7W9_9GAMM</name>
<comment type="caution">
    <text evidence="6">The sequence shown here is derived from an EMBL/GenBank/DDBJ whole genome shotgun (WGS) entry which is preliminary data.</text>
</comment>
<evidence type="ECO:0000256" key="4">
    <source>
        <dbReference type="ARBA" id="ARBA00023136"/>
    </source>
</evidence>
<dbReference type="InterPro" id="IPR003825">
    <property type="entry name" value="Colicin-V_CvpA"/>
</dbReference>
<keyword evidence="3 5" id="KW-1133">Transmembrane helix</keyword>
<evidence type="ECO:0000256" key="5">
    <source>
        <dbReference type="SAM" id="Phobius"/>
    </source>
</evidence>
<organism evidence="6 7">
    <name type="scientific">Methylomonas rivi</name>
    <dbReference type="NCBI Taxonomy" id="2952226"/>
    <lineage>
        <taxon>Bacteria</taxon>
        <taxon>Pseudomonadati</taxon>
        <taxon>Pseudomonadota</taxon>
        <taxon>Gammaproteobacteria</taxon>
        <taxon>Methylococcales</taxon>
        <taxon>Methylococcaceae</taxon>
        <taxon>Methylomonas</taxon>
    </lineage>
</organism>
<dbReference type="Pfam" id="PF02674">
    <property type="entry name" value="Colicin_V"/>
    <property type="match status" value="1"/>
</dbReference>
<dbReference type="Proteomes" id="UP001524586">
    <property type="component" value="Unassembled WGS sequence"/>
</dbReference>
<dbReference type="InterPro" id="IPR052719">
    <property type="entry name" value="CvpA-like"/>
</dbReference>
<keyword evidence="2 5" id="KW-0812">Transmembrane</keyword>
<dbReference type="RefSeq" id="WP_256616386.1">
    <property type="nucleotide sequence ID" value="NZ_JANIBK010000113.1"/>
</dbReference>
<gene>
    <name evidence="6" type="ORF">NP596_15970</name>
</gene>
<reference evidence="6 7" key="1">
    <citation type="submission" date="2022-07" db="EMBL/GenBank/DDBJ databases">
        <title>Methylomonas rivi sp. nov., Methylomonas rosea sp. nov., Methylomonas aureus sp. nov. and Methylomonas subterranea sp. nov., four novel methanotrophs isolated from a freshwater creek and the deep terrestrial subsurface.</title>
        <authorList>
            <person name="Abin C."/>
            <person name="Sankaranarayanan K."/>
            <person name="Garner C."/>
            <person name="Sindelar R."/>
            <person name="Kotary K."/>
            <person name="Garner R."/>
            <person name="Barclay S."/>
            <person name="Lawson P."/>
            <person name="Krumholz L."/>
        </authorList>
    </citation>
    <scope>NUCLEOTIDE SEQUENCE [LARGE SCALE GENOMIC DNA]</scope>
    <source>
        <strain evidence="6 7">WSC-6</strain>
    </source>
</reference>
<evidence type="ECO:0000256" key="3">
    <source>
        <dbReference type="ARBA" id="ARBA00022989"/>
    </source>
</evidence>
<evidence type="ECO:0000256" key="2">
    <source>
        <dbReference type="ARBA" id="ARBA00022692"/>
    </source>
</evidence>
<protein>
    <submittedName>
        <fullName evidence="6">CvpA family protein</fullName>
    </submittedName>
</protein>
<dbReference type="EMBL" id="JANIBK010000113">
    <property type="protein sequence ID" value="MCQ8129958.1"/>
    <property type="molecule type" value="Genomic_DNA"/>
</dbReference>
<keyword evidence="7" id="KW-1185">Reference proteome</keyword>
<feature type="transmembrane region" description="Helical" evidence="5">
    <location>
        <begin position="12"/>
        <end position="30"/>
    </location>
</feature>
<feature type="transmembrane region" description="Helical" evidence="5">
    <location>
        <begin position="109"/>
        <end position="132"/>
    </location>
</feature>
<dbReference type="PANTHER" id="PTHR36926">
    <property type="entry name" value="COLICIN V PRODUCTION PROTEIN"/>
    <property type="match status" value="1"/>
</dbReference>
<dbReference type="PANTHER" id="PTHR36926:SF1">
    <property type="entry name" value="COLICIN V PRODUCTION PROTEIN"/>
    <property type="match status" value="1"/>
</dbReference>
<feature type="transmembrane region" description="Helical" evidence="5">
    <location>
        <begin position="37"/>
        <end position="54"/>
    </location>
</feature>
<sequence>MVDGLSLDKMIWIDYAISGLILVSAAIGLLRGFVKEAFALLTWVAAIWVGLHYSRDFAVLLQNTVSYPPARAAAAFGLLFVMTLSLGALIGFILNHVIEKTGLTGSDRILGMLFGIVRGSVLVSVAVMLGGITPLPEEPWWKQALLIPPFQSLAVWLKDHIPSVLAGYIHFR</sequence>
<evidence type="ECO:0000313" key="7">
    <source>
        <dbReference type="Proteomes" id="UP001524586"/>
    </source>
</evidence>
<accession>A0ABT1U7W9</accession>
<evidence type="ECO:0000313" key="6">
    <source>
        <dbReference type="EMBL" id="MCQ8129958.1"/>
    </source>
</evidence>